<feature type="compositionally biased region" description="Polar residues" evidence="1">
    <location>
        <begin position="487"/>
        <end position="510"/>
    </location>
</feature>
<reference evidence="2 3" key="1">
    <citation type="submission" date="2014-09" db="EMBL/GenBank/DDBJ databases">
        <authorList>
            <person name="Magalhaes I.L.F."/>
            <person name="Oliveira U."/>
            <person name="Santos F.R."/>
            <person name="Vidigal T.H.D.A."/>
            <person name="Brescovit A.D."/>
            <person name="Santos A.J."/>
        </authorList>
    </citation>
    <scope>NUCLEOTIDE SEQUENCE [LARGE SCALE GENOMIC DNA]</scope>
</reference>
<feature type="region of interest" description="Disordered" evidence="1">
    <location>
        <begin position="1"/>
        <end position="411"/>
    </location>
</feature>
<proteinExistence type="predicted"/>
<feature type="region of interest" description="Disordered" evidence="1">
    <location>
        <begin position="425"/>
        <end position="510"/>
    </location>
</feature>
<feature type="compositionally biased region" description="Basic and acidic residues" evidence="1">
    <location>
        <begin position="304"/>
        <end position="324"/>
    </location>
</feature>
<evidence type="ECO:0000313" key="2">
    <source>
        <dbReference type="EMBL" id="CEH18681.1"/>
    </source>
</evidence>
<feature type="compositionally biased region" description="Basic and acidic residues" evidence="1">
    <location>
        <begin position="438"/>
        <end position="455"/>
    </location>
</feature>
<protein>
    <submittedName>
        <fullName evidence="2">Uncharacterized protein</fullName>
    </submittedName>
</protein>
<organism evidence="2 3">
    <name type="scientific">Ceraceosorus bombacis</name>
    <dbReference type="NCBI Taxonomy" id="401625"/>
    <lineage>
        <taxon>Eukaryota</taxon>
        <taxon>Fungi</taxon>
        <taxon>Dikarya</taxon>
        <taxon>Basidiomycota</taxon>
        <taxon>Ustilaginomycotina</taxon>
        <taxon>Exobasidiomycetes</taxon>
        <taxon>Ceraceosorales</taxon>
        <taxon>Ceraceosoraceae</taxon>
        <taxon>Ceraceosorus</taxon>
    </lineage>
</organism>
<feature type="compositionally biased region" description="Low complexity" evidence="1">
    <location>
        <begin position="146"/>
        <end position="160"/>
    </location>
</feature>
<dbReference type="EMBL" id="CCYA01000276">
    <property type="protein sequence ID" value="CEH18681.1"/>
    <property type="molecule type" value="Genomic_DNA"/>
</dbReference>
<feature type="compositionally biased region" description="Low complexity" evidence="1">
    <location>
        <begin position="55"/>
        <end position="74"/>
    </location>
</feature>
<feature type="compositionally biased region" description="Low complexity" evidence="1">
    <location>
        <begin position="178"/>
        <end position="193"/>
    </location>
</feature>
<feature type="compositionally biased region" description="Basic residues" evidence="1">
    <location>
        <begin position="456"/>
        <end position="466"/>
    </location>
</feature>
<dbReference type="OrthoDB" id="10420664at2759"/>
<feature type="compositionally biased region" description="Polar residues" evidence="1">
    <location>
        <begin position="24"/>
        <end position="42"/>
    </location>
</feature>
<accession>A0A0P1BQZ3</accession>
<feature type="compositionally biased region" description="Low complexity" evidence="1">
    <location>
        <begin position="1"/>
        <end position="22"/>
    </location>
</feature>
<evidence type="ECO:0000313" key="3">
    <source>
        <dbReference type="Proteomes" id="UP000054845"/>
    </source>
</evidence>
<dbReference type="Proteomes" id="UP000054845">
    <property type="component" value="Unassembled WGS sequence"/>
</dbReference>
<feature type="compositionally biased region" description="Basic and acidic residues" evidence="1">
    <location>
        <begin position="221"/>
        <end position="238"/>
    </location>
</feature>
<feature type="region of interest" description="Disordered" evidence="1">
    <location>
        <begin position="615"/>
        <end position="639"/>
    </location>
</feature>
<evidence type="ECO:0000256" key="1">
    <source>
        <dbReference type="SAM" id="MobiDB-lite"/>
    </source>
</evidence>
<feature type="compositionally biased region" description="Polar residues" evidence="1">
    <location>
        <begin position="615"/>
        <end position="630"/>
    </location>
</feature>
<sequence length="730" mass="75688">MSLAPPSTVAAASTSDSSAPSLRHQASASRISVPINRSSSSGGPAVPPQSFGAASYSSTQPPSSSSSSSAGNPSPRRRQRRSAGETNGAASEDDNQSASTSSGTSADSSSVGSGSDGESVPERAGRAIRRTREDTESEEEPETAERVVSASSEVAFSSVVDAQERRIPTGPRASHTLSNNASSAPSSSRAASRTKPPPRIPGAGPHWNHDDRGSMYAGGEARGDRGRGRGGRGVRESLARGGSTRYAPDHSSNATHPREILQAPQRGFQFSRRGRGTRGTSNGASPLHQAQSQPQRRGLLGWSESEHSASDSDEGARVDEDALRGRAVRNIPSAAKPLLTSNPSLARSPAVQEHSDGTAAKADGSWIGKAPPTAPKAMRAAAPSPAPPASNLGSFPGGRSSEVTPSTSTASPLDALATLSLAAPSSLTGVPTGPSGKWVHDGYESLWGQDREHTGSSHRGRGKGTRRGATQGRFSGRPQAVPRVNLPTGSDTQHQSKQQDLLDKSQPNSLVNGSPLASAVAQLPPGFVVDAAGTIYDLNQTPPMSVGLLPQLNANRADTSTQHGAGRALIQETGASPSAALRSRHERSSSAAIFANAARSATFSPSIHKLSNATAVTQPATPQPQATNGDYHQHVSHPRSTASVFQHVHGVEVSPGPSSPYVYSPAHDSELYDPSYVGSVSHFVPSDGAHYYLPAAYPQHGATHYFQQAYSASPAVWTADEYGQTGNEAQ</sequence>
<feature type="compositionally biased region" description="Polar residues" evidence="1">
    <location>
        <begin position="282"/>
        <end position="295"/>
    </location>
</feature>
<dbReference type="AlphaFoldDB" id="A0A0P1BQZ3"/>
<name>A0A0P1BQZ3_9BASI</name>
<feature type="compositionally biased region" description="Low complexity" evidence="1">
    <location>
        <begin position="97"/>
        <end position="118"/>
    </location>
</feature>
<keyword evidence="3" id="KW-1185">Reference proteome</keyword>
<feature type="compositionally biased region" description="Basic and acidic residues" evidence="1">
    <location>
        <begin position="120"/>
        <end position="134"/>
    </location>
</feature>